<dbReference type="InterPro" id="IPR003593">
    <property type="entry name" value="AAA+_ATPase"/>
</dbReference>
<dbReference type="InterPro" id="IPR006633">
    <property type="entry name" value="Carb-bd_sugar_hydrolysis-dom"/>
</dbReference>
<dbReference type="EMBL" id="BEHY01000151">
    <property type="protein sequence ID" value="GBD10296.1"/>
    <property type="molecule type" value="Genomic_DNA"/>
</dbReference>
<gene>
    <name evidence="6" type="primary">natA_4</name>
    <name evidence="6" type="ORF">HRbin22_02564</name>
</gene>
<dbReference type="InterPro" id="IPR011050">
    <property type="entry name" value="Pectin_lyase_fold/virulence"/>
</dbReference>
<dbReference type="InterPro" id="IPR026464">
    <property type="entry name" value="NosD_copper_fam"/>
</dbReference>
<dbReference type="SMART" id="SM00382">
    <property type="entry name" value="AAA"/>
    <property type="match status" value="1"/>
</dbReference>
<dbReference type="AlphaFoldDB" id="A0A2H5YA23"/>
<keyword evidence="3" id="KW-0547">Nucleotide-binding</keyword>
<comment type="similarity">
    <text evidence="1">Belongs to the ABC transporter superfamily.</text>
</comment>
<dbReference type="SMART" id="SM00710">
    <property type="entry name" value="PbH1"/>
    <property type="match status" value="10"/>
</dbReference>
<dbReference type="InterPro" id="IPR050763">
    <property type="entry name" value="ABC_transporter_ATP-binding"/>
</dbReference>
<evidence type="ECO:0000256" key="4">
    <source>
        <dbReference type="ARBA" id="ARBA00022840"/>
    </source>
</evidence>
<evidence type="ECO:0000256" key="2">
    <source>
        <dbReference type="ARBA" id="ARBA00022448"/>
    </source>
</evidence>
<dbReference type="Gene3D" id="2.160.20.10">
    <property type="entry name" value="Single-stranded right-handed beta-helix, Pectin lyase-like"/>
    <property type="match status" value="1"/>
</dbReference>
<dbReference type="GO" id="GO:0005524">
    <property type="term" value="F:ATP binding"/>
    <property type="evidence" value="ECO:0007669"/>
    <property type="project" value="UniProtKB-KW"/>
</dbReference>
<dbReference type="PANTHER" id="PTHR42711">
    <property type="entry name" value="ABC TRANSPORTER ATP-BINDING PROTEIN"/>
    <property type="match status" value="1"/>
</dbReference>
<dbReference type="NCBIfam" id="TIGR03804">
    <property type="entry name" value="para_beta_helix"/>
    <property type="match status" value="1"/>
</dbReference>
<feature type="domain" description="ABC transporter" evidence="5">
    <location>
        <begin position="395"/>
        <end position="617"/>
    </location>
</feature>
<dbReference type="PANTHER" id="PTHR42711:SF5">
    <property type="entry name" value="ABC TRANSPORTER ATP-BINDING PROTEIN NATA"/>
    <property type="match status" value="1"/>
</dbReference>
<dbReference type="InterPro" id="IPR022441">
    <property type="entry name" value="Para_beta_helix_rpt-2"/>
</dbReference>
<evidence type="ECO:0000313" key="7">
    <source>
        <dbReference type="Proteomes" id="UP000236642"/>
    </source>
</evidence>
<keyword evidence="4 6" id="KW-0067">ATP-binding</keyword>
<dbReference type="InterPro" id="IPR012334">
    <property type="entry name" value="Pectin_lyas_fold"/>
</dbReference>
<dbReference type="InterPro" id="IPR027417">
    <property type="entry name" value="P-loop_NTPase"/>
</dbReference>
<accession>A0A2H5YA23</accession>
<evidence type="ECO:0000259" key="5">
    <source>
        <dbReference type="PROSITE" id="PS50893"/>
    </source>
</evidence>
<keyword evidence="2" id="KW-0813">Transport</keyword>
<dbReference type="Pfam" id="PF00005">
    <property type="entry name" value="ABC_tran"/>
    <property type="match status" value="1"/>
</dbReference>
<protein>
    <submittedName>
        <fullName evidence="6">ABC transporter ATP-binding protein NatA</fullName>
    </submittedName>
</protein>
<dbReference type="CDD" id="cd03230">
    <property type="entry name" value="ABC_DR_subfamily_A"/>
    <property type="match status" value="1"/>
</dbReference>
<dbReference type="NCBIfam" id="TIGR04247">
    <property type="entry name" value="NosD_copper_fam"/>
    <property type="match status" value="1"/>
</dbReference>
<comment type="caution">
    <text evidence="6">The sequence shown here is derived from an EMBL/GenBank/DDBJ whole genome shotgun (WGS) entry which is preliminary data.</text>
</comment>
<dbReference type="GO" id="GO:0016887">
    <property type="term" value="F:ATP hydrolysis activity"/>
    <property type="evidence" value="ECO:0007669"/>
    <property type="project" value="InterPro"/>
</dbReference>
<dbReference type="PROSITE" id="PS50893">
    <property type="entry name" value="ABC_TRANSPORTER_2"/>
    <property type="match status" value="1"/>
</dbReference>
<dbReference type="SUPFAM" id="SSF52540">
    <property type="entry name" value="P-loop containing nucleoside triphosphate hydrolases"/>
    <property type="match status" value="1"/>
</dbReference>
<dbReference type="Gene3D" id="3.40.50.300">
    <property type="entry name" value="P-loop containing nucleotide triphosphate hydrolases"/>
    <property type="match status" value="1"/>
</dbReference>
<dbReference type="InterPro" id="IPR007742">
    <property type="entry name" value="NosD_dom"/>
</dbReference>
<dbReference type="InterPro" id="IPR006626">
    <property type="entry name" value="PbH1"/>
</dbReference>
<reference evidence="7" key="1">
    <citation type="submission" date="2017-09" db="EMBL/GenBank/DDBJ databases">
        <title>Metaegenomics of thermophilic ammonia-oxidizing enrichment culture.</title>
        <authorList>
            <person name="Kato S."/>
            <person name="Suzuki K."/>
        </authorList>
    </citation>
    <scope>NUCLEOTIDE SEQUENCE [LARGE SCALE GENOMIC DNA]</scope>
</reference>
<evidence type="ECO:0000256" key="1">
    <source>
        <dbReference type="ARBA" id="ARBA00005417"/>
    </source>
</evidence>
<sequence length="676" mass="74755">MLDGQGRGTVLRIRAPHVTVRGFVIRNSGRSLEHEDAGILAEGAPGVTLEDNYLEDVLFGIYLKDSPGGRIRNNTVIGLDVPEAERGDAIRLWYSPDARIEGNRTRRGRDVIIWFSDRSLLRGNQFEGGRYGIHYMYCNGSQVEGNVLRGNFVGVFVMYSRGLALRGNRFLHQRGPSGYGLAFKDSDDVRVEGNLFLDNTAAIFLDNTPREEGSPVRFERNIIAYNGIGVLALPMVRGVTFRENVFWENEQQAATQGEGSLMASDWRGNFWSDYAGFDADGDGIGDVPYRSRRVFESLMDQAPLLRLFWGTPAMQALESAAILVPFFEPQIRLEDPAPRIRPPAQAPVKATGDAGGWIGLGLGGILLAAIGWGWLRRPPRPSRDAGEQTTPEAILEVRGLRKRFGETWAVRGLDLIVRPGEAVALWGPNGAGKTTVLRCILGLLDCEGTIRVAGRDVRKEGRAARQWIGYVPQELAFYNWTVGETLQFFAALRGVRVDPTKVQALGLTPYRDHPVRTLSGGLKQRLALALALMGDPPILLLDEPTANLDLMARTEWLSRLRELKAQGKTLLFSSHRIEEVQSLADRVLVMQAGRVVAEIPPEALGEAAGLRARLRLSLPPMDLERARHVLEASGYRPASNGHGLILTVPADRKLAPVRQLWEAGIAVQDMEWELEE</sequence>
<dbReference type="SUPFAM" id="SSF51126">
    <property type="entry name" value="Pectin lyase-like"/>
    <property type="match status" value="1"/>
</dbReference>
<evidence type="ECO:0000256" key="3">
    <source>
        <dbReference type="ARBA" id="ARBA00022741"/>
    </source>
</evidence>
<dbReference type="Pfam" id="PF05048">
    <property type="entry name" value="NosD"/>
    <property type="match status" value="1"/>
</dbReference>
<organism evidence="6 7">
    <name type="scientific">Candidatus Thermoflexus japonica</name>
    <dbReference type="NCBI Taxonomy" id="2035417"/>
    <lineage>
        <taxon>Bacteria</taxon>
        <taxon>Bacillati</taxon>
        <taxon>Chloroflexota</taxon>
        <taxon>Thermoflexia</taxon>
        <taxon>Thermoflexales</taxon>
        <taxon>Thermoflexaceae</taxon>
        <taxon>Thermoflexus</taxon>
    </lineage>
</organism>
<dbReference type="InterPro" id="IPR003439">
    <property type="entry name" value="ABC_transporter-like_ATP-bd"/>
</dbReference>
<evidence type="ECO:0000313" key="6">
    <source>
        <dbReference type="EMBL" id="GBD10296.1"/>
    </source>
</evidence>
<dbReference type="SMART" id="SM00722">
    <property type="entry name" value="CASH"/>
    <property type="match status" value="2"/>
</dbReference>
<name>A0A2H5YA23_9CHLR</name>
<proteinExistence type="inferred from homology"/>
<dbReference type="Proteomes" id="UP000236642">
    <property type="component" value="Unassembled WGS sequence"/>
</dbReference>